<evidence type="ECO:0000313" key="8">
    <source>
        <dbReference type="Proteomes" id="UP000269573"/>
    </source>
</evidence>
<evidence type="ECO:0000256" key="1">
    <source>
        <dbReference type="ARBA" id="ARBA00004651"/>
    </source>
</evidence>
<feature type="transmembrane region" description="Helical" evidence="6">
    <location>
        <begin position="255"/>
        <end position="275"/>
    </location>
</feature>
<evidence type="ECO:0000256" key="4">
    <source>
        <dbReference type="ARBA" id="ARBA00022989"/>
    </source>
</evidence>
<name>A0A3M8CTJ2_9BACL</name>
<protein>
    <submittedName>
        <fullName evidence="7">Putative basic amino acid antiporter YfcC</fullName>
    </submittedName>
</protein>
<feature type="transmembrane region" description="Helical" evidence="6">
    <location>
        <begin position="197"/>
        <end position="216"/>
    </location>
</feature>
<keyword evidence="5 6" id="KW-0472">Membrane</keyword>
<feature type="transmembrane region" description="Helical" evidence="6">
    <location>
        <begin position="437"/>
        <end position="457"/>
    </location>
</feature>
<dbReference type="Proteomes" id="UP000269573">
    <property type="component" value="Unassembled WGS sequence"/>
</dbReference>
<feature type="transmembrane region" description="Helical" evidence="6">
    <location>
        <begin position="80"/>
        <end position="105"/>
    </location>
</feature>
<dbReference type="InterPro" id="IPR018385">
    <property type="entry name" value="C4_dicarb_anaerob_car-like"/>
</dbReference>
<proteinExistence type="predicted"/>
<feature type="transmembrane region" description="Helical" evidence="6">
    <location>
        <begin position="312"/>
        <end position="331"/>
    </location>
</feature>
<comment type="caution">
    <text evidence="7">The sequence shown here is derived from an EMBL/GenBank/DDBJ whole genome shotgun (WGS) entry which is preliminary data.</text>
</comment>
<feature type="transmembrane region" description="Helical" evidence="6">
    <location>
        <begin position="117"/>
        <end position="133"/>
    </location>
</feature>
<gene>
    <name evidence="7" type="primary">yfcC</name>
    <name evidence="7" type="ORF">EDM59_28085</name>
</gene>
<evidence type="ECO:0000256" key="5">
    <source>
        <dbReference type="ARBA" id="ARBA00023136"/>
    </source>
</evidence>
<sequence length="462" mass="49413">MKRSSLAKLTEINVFVLLLAILAICVVFTYIVPSGEYARVEVNGRSVVQSDSFQYTDASPISFMGFLNSIHTGMVDSASIMFFVLIIGGSYGILSATGAMEAFIVTLARTLGHREKWLIPIMMLFFATGGSLIGMFEETLPYIAILVPLAVALGFDAMTGAAIVLLGASVGFTSAVMNPFTIGIAQGIAELPPFSGMGLRIVIFIVMYLTAVAFVYRHAMKVKKNPALGIYGSYDPANIDQMMSKGVVFERRHKVILTCFLLNMVTIAIGVIEFGWYITEIAGLFILLGAVVGIIGRLSANEMVDAFMKGAASLLAGAMIIGVARAIVVVLNDGHIMDTILYYSAYMIKELPPSLTAVGMLGFQTLLSFVIPSGSGMAALTMPIMTPLSELVGITRQTAVLAYQFGDGISNIIIPGIAVAGVGMAGISYIRWLKWIFPLIMIQYGIAIIAVIVAHAIGYGPF</sequence>
<dbReference type="PANTHER" id="PTHR43652">
    <property type="entry name" value="BASIC AMINO ACID ANTIPORTER YFCC-RELATED"/>
    <property type="match status" value="1"/>
</dbReference>
<evidence type="ECO:0000256" key="6">
    <source>
        <dbReference type="SAM" id="Phobius"/>
    </source>
</evidence>
<dbReference type="Pfam" id="PF03606">
    <property type="entry name" value="DcuC"/>
    <property type="match status" value="1"/>
</dbReference>
<dbReference type="PANTHER" id="PTHR43652:SF2">
    <property type="entry name" value="BASIC AMINO ACID ANTIPORTER YFCC-RELATED"/>
    <property type="match status" value="1"/>
</dbReference>
<feature type="transmembrane region" description="Helical" evidence="6">
    <location>
        <begin position="12"/>
        <end position="32"/>
    </location>
</feature>
<feature type="transmembrane region" description="Helical" evidence="6">
    <location>
        <begin position="412"/>
        <end position="430"/>
    </location>
</feature>
<evidence type="ECO:0000313" key="7">
    <source>
        <dbReference type="EMBL" id="RNB79110.1"/>
    </source>
</evidence>
<feature type="transmembrane region" description="Helical" evidence="6">
    <location>
        <begin position="162"/>
        <end position="185"/>
    </location>
</feature>
<keyword evidence="8" id="KW-1185">Reference proteome</keyword>
<dbReference type="EMBL" id="RHHU01000021">
    <property type="protein sequence ID" value="RNB79110.1"/>
    <property type="molecule type" value="Genomic_DNA"/>
</dbReference>
<keyword evidence="3 6" id="KW-0812">Transmembrane</keyword>
<organism evidence="7 8">
    <name type="scientific">Brevibacillus nitrificans</name>
    <dbReference type="NCBI Taxonomy" id="651560"/>
    <lineage>
        <taxon>Bacteria</taxon>
        <taxon>Bacillati</taxon>
        <taxon>Bacillota</taxon>
        <taxon>Bacilli</taxon>
        <taxon>Bacillales</taxon>
        <taxon>Paenibacillaceae</taxon>
        <taxon>Brevibacillus</taxon>
    </lineage>
</organism>
<reference evidence="7 8" key="1">
    <citation type="submission" date="2018-10" db="EMBL/GenBank/DDBJ databases">
        <title>Phylogenomics of Brevibacillus.</title>
        <authorList>
            <person name="Dunlap C."/>
        </authorList>
    </citation>
    <scope>NUCLEOTIDE SEQUENCE [LARGE SCALE GENOMIC DNA]</scope>
    <source>
        <strain evidence="7 8">JCM 15774</strain>
    </source>
</reference>
<dbReference type="InterPro" id="IPR051679">
    <property type="entry name" value="DASS-Related_Transporters"/>
</dbReference>
<evidence type="ECO:0000256" key="2">
    <source>
        <dbReference type="ARBA" id="ARBA00022475"/>
    </source>
</evidence>
<evidence type="ECO:0000256" key="3">
    <source>
        <dbReference type="ARBA" id="ARBA00022692"/>
    </source>
</evidence>
<keyword evidence="2" id="KW-1003">Cell membrane</keyword>
<keyword evidence="4 6" id="KW-1133">Transmembrane helix</keyword>
<feature type="transmembrane region" description="Helical" evidence="6">
    <location>
        <begin position="281"/>
        <end position="300"/>
    </location>
</feature>
<accession>A0A3M8CTJ2</accession>
<dbReference type="GO" id="GO:0005886">
    <property type="term" value="C:plasma membrane"/>
    <property type="evidence" value="ECO:0007669"/>
    <property type="project" value="UniProtKB-SubCell"/>
</dbReference>
<comment type="subcellular location">
    <subcellularLocation>
        <location evidence="1">Cell membrane</location>
        <topology evidence="1">Multi-pass membrane protein</topology>
    </subcellularLocation>
</comment>
<feature type="transmembrane region" description="Helical" evidence="6">
    <location>
        <begin position="139"/>
        <end position="155"/>
    </location>
</feature>
<dbReference type="AlphaFoldDB" id="A0A3M8CTJ2"/>